<evidence type="ECO:0000256" key="5">
    <source>
        <dbReference type="ARBA" id="ARBA00009524"/>
    </source>
</evidence>
<evidence type="ECO:0000256" key="1">
    <source>
        <dbReference type="ARBA" id="ARBA00000013"/>
    </source>
</evidence>
<dbReference type="InterPro" id="IPR017953">
    <property type="entry name" value="Carbohydrate_kinase_pred_CS"/>
</dbReference>
<evidence type="ECO:0000313" key="23">
    <source>
        <dbReference type="EMBL" id="CAB4874145.1"/>
    </source>
</evidence>
<comment type="cofactor">
    <cofactor evidence="3">
        <name>K(+)</name>
        <dbReference type="ChEBI" id="CHEBI:29103"/>
    </cofactor>
</comment>
<comment type="function">
    <text evidence="17">Bifunctional enzyme that catalyzes the epimerization of the S- and R-forms of NAD(P)HX and the dehydration of the S-form of NAD(P)HX at the expense of ADP, which is converted to AMP. This allows the repair of both epimers of NAD(P)HX, a damaged form of NAD(P)H that is a result of enzymatic or heat-dependent hydration.</text>
</comment>
<evidence type="ECO:0000256" key="15">
    <source>
        <dbReference type="ARBA" id="ARBA00023239"/>
    </source>
</evidence>
<protein>
    <recommendedName>
        <fullName evidence="18">Nicotinamide nucleotide repair protein</fullName>
        <ecNumber evidence="7">4.2.1.136</ecNumber>
        <ecNumber evidence="6">5.1.99.6</ecNumber>
    </recommendedName>
</protein>
<evidence type="ECO:0000256" key="2">
    <source>
        <dbReference type="ARBA" id="ARBA00000909"/>
    </source>
</evidence>
<keyword evidence="8" id="KW-0479">Metal-binding</keyword>
<comment type="catalytic activity">
    <reaction evidence="1">
        <text>(6R)-NADHX = (6S)-NADHX</text>
        <dbReference type="Rhea" id="RHEA:32215"/>
        <dbReference type="ChEBI" id="CHEBI:64074"/>
        <dbReference type="ChEBI" id="CHEBI:64075"/>
        <dbReference type="EC" id="5.1.99.6"/>
    </reaction>
</comment>
<organism evidence="23">
    <name type="scientific">freshwater metagenome</name>
    <dbReference type="NCBI Taxonomy" id="449393"/>
    <lineage>
        <taxon>unclassified sequences</taxon>
        <taxon>metagenomes</taxon>
        <taxon>ecological metagenomes</taxon>
    </lineage>
</organism>
<keyword evidence="9" id="KW-0547">Nucleotide-binding</keyword>
<dbReference type="EC" id="5.1.99.6" evidence="6"/>
<keyword evidence="13" id="KW-0520">NAD</keyword>
<dbReference type="PIRSF" id="PIRSF017184">
    <property type="entry name" value="Nnr"/>
    <property type="match status" value="1"/>
</dbReference>
<evidence type="ECO:0000256" key="4">
    <source>
        <dbReference type="ARBA" id="ARBA00006001"/>
    </source>
</evidence>
<evidence type="ECO:0000256" key="6">
    <source>
        <dbReference type="ARBA" id="ARBA00012228"/>
    </source>
</evidence>
<evidence type="ECO:0000256" key="11">
    <source>
        <dbReference type="ARBA" id="ARBA00022857"/>
    </source>
</evidence>
<sequence length="509" mass="50373">MRSPSWLIPVLDADQVREVDRHAITELGVKGLDLMTAAAYALAAEVSREAKGGRIAVFAGKGNNGGDGLALTTILRNEGLKVDVFAVESPDLWVGDAGLMLKGLAGPAPEALSAGSGNGCSVAVDCILGTGARGAPSGNAALAVSRINELAAAGAAVVACDIPSGVNASTGEVEPPTVKARTTVTFHAMKPGLWIHPGKGKAGRTVCADIGLSTPPTMLGAAGLIGDGVCASLPERGAGDDKFSSGSVLVVGGSPGLTGAPMLAALGAARGGAGYVTVGLPSGLMSASDLFPEIMGLALGQSGNGGGHIAASADLVVKMLTSGHALVLGPGLGRTDEAAALVLTLLRRTDTPTVVDADGLRCLATTDLNGIDLGSNVVLTPHTGEMAALLGVPRAEVDAHRLDCTRGLSKRTGAIVVLKGDDTLIARPDGLVAISPGDAPALATAGSGDVLAGIIGGLLGRGVEPFHAACAAVRLHVQAGRIVGLEGPEGVMATDIASALPQARAALRT</sequence>
<keyword evidence="11" id="KW-0521">NADP</keyword>
<evidence type="ECO:0000256" key="18">
    <source>
        <dbReference type="ARBA" id="ARBA00032624"/>
    </source>
</evidence>
<evidence type="ECO:0000256" key="9">
    <source>
        <dbReference type="ARBA" id="ARBA00022741"/>
    </source>
</evidence>
<name>A0A6J7DYS1_9ZZZZ</name>
<dbReference type="GO" id="GO:0110051">
    <property type="term" value="P:metabolite repair"/>
    <property type="evidence" value="ECO:0007669"/>
    <property type="project" value="TreeGrafter"/>
</dbReference>
<keyword evidence="14" id="KW-0413">Isomerase</keyword>
<dbReference type="InterPro" id="IPR036652">
    <property type="entry name" value="YjeF_N_dom_sf"/>
</dbReference>
<keyword evidence="16" id="KW-0511">Multifunctional enzyme</keyword>
<dbReference type="PROSITE" id="PS51383">
    <property type="entry name" value="YJEF_C_3"/>
    <property type="match status" value="1"/>
</dbReference>
<dbReference type="GO" id="GO:0005524">
    <property type="term" value="F:ATP binding"/>
    <property type="evidence" value="ECO:0007669"/>
    <property type="project" value="UniProtKB-KW"/>
</dbReference>
<dbReference type="Gene3D" id="3.40.1190.20">
    <property type="match status" value="1"/>
</dbReference>
<dbReference type="Pfam" id="PF03853">
    <property type="entry name" value="YjeF_N"/>
    <property type="match status" value="1"/>
</dbReference>
<reference evidence="23" key="1">
    <citation type="submission" date="2020-05" db="EMBL/GenBank/DDBJ databases">
        <authorList>
            <person name="Chiriac C."/>
            <person name="Salcher M."/>
            <person name="Ghai R."/>
            <person name="Kavagutti S V."/>
        </authorList>
    </citation>
    <scope>NUCLEOTIDE SEQUENCE</scope>
</reference>
<dbReference type="InterPro" id="IPR004443">
    <property type="entry name" value="YjeF_N_dom"/>
</dbReference>
<accession>A0A6J7DYS1</accession>
<dbReference type="AlphaFoldDB" id="A0A6J7DYS1"/>
<dbReference type="GO" id="GO:0052856">
    <property type="term" value="F:NAD(P)HX epimerase activity"/>
    <property type="evidence" value="ECO:0007669"/>
    <property type="project" value="UniProtKB-EC"/>
</dbReference>
<dbReference type="EMBL" id="CAFBLU010000012">
    <property type="protein sequence ID" value="CAB4874145.1"/>
    <property type="molecule type" value="Genomic_DNA"/>
</dbReference>
<comment type="catalytic activity">
    <reaction evidence="20">
        <text>(6S)-NADPHX + ADP = AMP + phosphate + NADPH + H(+)</text>
        <dbReference type="Rhea" id="RHEA:32235"/>
        <dbReference type="ChEBI" id="CHEBI:15378"/>
        <dbReference type="ChEBI" id="CHEBI:43474"/>
        <dbReference type="ChEBI" id="CHEBI:57783"/>
        <dbReference type="ChEBI" id="CHEBI:64076"/>
        <dbReference type="ChEBI" id="CHEBI:456215"/>
        <dbReference type="ChEBI" id="CHEBI:456216"/>
        <dbReference type="EC" id="4.2.1.136"/>
    </reaction>
</comment>
<evidence type="ECO:0000256" key="13">
    <source>
        <dbReference type="ARBA" id="ARBA00023027"/>
    </source>
</evidence>
<evidence type="ECO:0000256" key="20">
    <source>
        <dbReference type="ARBA" id="ARBA00049209"/>
    </source>
</evidence>
<keyword evidence="15" id="KW-0456">Lyase</keyword>
<evidence type="ECO:0000256" key="17">
    <source>
        <dbReference type="ARBA" id="ARBA00025153"/>
    </source>
</evidence>
<dbReference type="Gene3D" id="3.40.50.10260">
    <property type="entry name" value="YjeF N-terminal domain"/>
    <property type="match status" value="1"/>
</dbReference>
<dbReference type="InterPro" id="IPR000631">
    <property type="entry name" value="CARKD"/>
</dbReference>
<evidence type="ECO:0000256" key="19">
    <source>
        <dbReference type="ARBA" id="ARBA00048238"/>
    </source>
</evidence>
<comment type="similarity">
    <text evidence="5">In the C-terminal section; belongs to the NnrD/CARKD family.</text>
</comment>
<evidence type="ECO:0000256" key="14">
    <source>
        <dbReference type="ARBA" id="ARBA00023235"/>
    </source>
</evidence>
<dbReference type="InterPro" id="IPR030677">
    <property type="entry name" value="Nnr"/>
</dbReference>
<proteinExistence type="inferred from homology"/>
<evidence type="ECO:0000256" key="10">
    <source>
        <dbReference type="ARBA" id="ARBA00022840"/>
    </source>
</evidence>
<dbReference type="HAMAP" id="MF_01966">
    <property type="entry name" value="NADHX_epimerase"/>
    <property type="match status" value="1"/>
</dbReference>
<evidence type="ECO:0000256" key="16">
    <source>
        <dbReference type="ARBA" id="ARBA00023268"/>
    </source>
</evidence>
<gene>
    <name evidence="23" type="ORF">UFOPK3444_00910</name>
</gene>
<dbReference type="InterPro" id="IPR029056">
    <property type="entry name" value="Ribokinase-like"/>
</dbReference>
<feature type="domain" description="YjeF N-terminal" evidence="22">
    <location>
        <begin position="16"/>
        <end position="218"/>
    </location>
</feature>
<dbReference type="PANTHER" id="PTHR12592">
    <property type="entry name" value="ATP-DEPENDENT (S)-NAD(P)H-HYDRATE DEHYDRATASE FAMILY MEMBER"/>
    <property type="match status" value="1"/>
</dbReference>
<dbReference type="CDD" id="cd01171">
    <property type="entry name" value="YXKO-related"/>
    <property type="match status" value="1"/>
</dbReference>
<comment type="similarity">
    <text evidence="4">In the N-terminal section; belongs to the NnrE/AIBP family.</text>
</comment>
<evidence type="ECO:0000256" key="8">
    <source>
        <dbReference type="ARBA" id="ARBA00022723"/>
    </source>
</evidence>
<comment type="catalytic activity">
    <reaction evidence="19">
        <text>(6S)-NADHX + ADP = AMP + phosphate + NADH + H(+)</text>
        <dbReference type="Rhea" id="RHEA:32223"/>
        <dbReference type="ChEBI" id="CHEBI:15378"/>
        <dbReference type="ChEBI" id="CHEBI:43474"/>
        <dbReference type="ChEBI" id="CHEBI:57945"/>
        <dbReference type="ChEBI" id="CHEBI:64074"/>
        <dbReference type="ChEBI" id="CHEBI:456215"/>
        <dbReference type="ChEBI" id="CHEBI:456216"/>
        <dbReference type="EC" id="4.2.1.136"/>
    </reaction>
</comment>
<dbReference type="EC" id="4.2.1.136" evidence="7"/>
<evidence type="ECO:0000256" key="7">
    <source>
        <dbReference type="ARBA" id="ARBA00013129"/>
    </source>
</evidence>
<dbReference type="SUPFAM" id="SSF64153">
    <property type="entry name" value="YjeF N-terminal domain-like"/>
    <property type="match status" value="1"/>
</dbReference>
<dbReference type="NCBIfam" id="TIGR00196">
    <property type="entry name" value="yjeF_cterm"/>
    <property type="match status" value="1"/>
</dbReference>
<dbReference type="NCBIfam" id="TIGR00197">
    <property type="entry name" value="yjeF_nterm"/>
    <property type="match status" value="1"/>
</dbReference>
<dbReference type="GO" id="GO:0046872">
    <property type="term" value="F:metal ion binding"/>
    <property type="evidence" value="ECO:0007669"/>
    <property type="project" value="UniProtKB-KW"/>
</dbReference>
<evidence type="ECO:0000256" key="12">
    <source>
        <dbReference type="ARBA" id="ARBA00022958"/>
    </source>
</evidence>
<comment type="catalytic activity">
    <reaction evidence="2">
        <text>(6R)-NADPHX = (6S)-NADPHX</text>
        <dbReference type="Rhea" id="RHEA:32227"/>
        <dbReference type="ChEBI" id="CHEBI:64076"/>
        <dbReference type="ChEBI" id="CHEBI:64077"/>
        <dbReference type="EC" id="5.1.99.6"/>
    </reaction>
</comment>
<dbReference type="PROSITE" id="PS01050">
    <property type="entry name" value="YJEF_C_2"/>
    <property type="match status" value="1"/>
</dbReference>
<keyword evidence="10" id="KW-0067">ATP-binding</keyword>
<dbReference type="GO" id="GO:0052855">
    <property type="term" value="F:ADP-dependent NAD(P)H-hydrate dehydratase activity"/>
    <property type="evidence" value="ECO:0007669"/>
    <property type="project" value="UniProtKB-EC"/>
</dbReference>
<dbReference type="PROSITE" id="PS51385">
    <property type="entry name" value="YJEF_N"/>
    <property type="match status" value="1"/>
</dbReference>
<evidence type="ECO:0000259" key="21">
    <source>
        <dbReference type="PROSITE" id="PS51383"/>
    </source>
</evidence>
<feature type="domain" description="YjeF C-terminal" evidence="21">
    <location>
        <begin position="225"/>
        <end position="507"/>
    </location>
</feature>
<keyword evidence="12" id="KW-0630">Potassium</keyword>
<dbReference type="SUPFAM" id="SSF53613">
    <property type="entry name" value="Ribokinase-like"/>
    <property type="match status" value="1"/>
</dbReference>
<evidence type="ECO:0000256" key="3">
    <source>
        <dbReference type="ARBA" id="ARBA00001958"/>
    </source>
</evidence>
<dbReference type="HAMAP" id="MF_01965">
    <property type="entry name" value="NADHX_dehydratase"/>
    <property type="match status" value="1"/>
</dbReference>
<dbReference type="Pfam" id="PF01256">
    <property type="entry name" value="Carb_kinase"/>
    <property type="match status" value="1"/>
</dbReference>
<dbReference type="PANTHER" id="PTHR12592:SF0">
    <property type="entry name" value="ATP-DEPENDENT (S)-NAD(P)H-HYDRATE DEHYDRATASE"/>
    <property type="match status" value="1"/>
</dbReference>
<evidence type="ECO:0000259" key="22">
    <source>
        <dbReference type="PROSITE" id="PS51385"/>
    </source>
</evidence>